<dbReference type="Proteomes" id="UP000078559">
    <property type="component" value="Chromosome 1"/>
</dbReference>
<dbReference type="CDD" id="cd00067">
    <property type="entry name" value="GAL4"/>
    <property type="match status" value="1"/>
</dbReference>
<dbReference type="SMART" id="SM00066">
    <property type="entry name" value="GAL4"/>
    <property type="match status" value="1"/>
</dbReference>
<dbReference type="PANTHER" id="PTHR38791">
    <property type="entry name" value="ZN(II)2CYS6 TRANSCRIPTION FACTOR (EUROFUNG)-RELATED-RELATED"/>
    <property type="match status" value="1"/>
</dbReference>
<feature type="compositionally biased region" description="Low complexity" evidence="2">
    <location>
        <begin position="70"/>
        <end position="80"/>
    </location>
</feature>
<dbReference type="SMR" id="A0A194VMY1"/>
<dbReference type="GO" id="GO:0008270">
    <property type="term" value="F:zinc ion binding"/>
    <property type="evidence" value="ECO:0007669"/>
    <property type="project" value="InterPro"/>
</dbReference>
<dbReference type="OrthoDB" id="5280547at2759"/>
<proteinExistence type="predicted"/>
<reference evidence="4" key="1">
    <citation type="submission" date="2014-12" db="EMBL/GenBank/DDBJ databases">
        <title>Genome Sequence of Valsa Canker Pathogens Uncovers a Specific Adaption of Colonization on Woody Bark.</title>
        <authorList>
            <person name="Yin Z."/>
            <person name="Liu H."/>
            <person name="Gao X."/>
            <person name="Li Z."/>
            <person name="Song N."/>
            <person name="Ke X."/>
            <person name="Dai Q."/>
            <person name="Wu Y."/>
            <person name="Sun Y."/>
            <person name="Xu J.-R."/>
            <person name="Kang Z.K."/>
            <person name="Wang L."/>
            <person name="Huang L."/>
        </authorList>
    </citation>
    <scope>NUCLEOTIDE SEQUENCE [LARGE SCALE GENOMIC DNA]</scope>
    <source>
        <strain evidence="4">03-8</strain>
    </source>
</reference>
<name>A0A194VMY1_CYTMA</name>
<organism evidence="4 5">
    <name type="scientific">Cytospora mali</name>
    <name type="common">Apple Valsa canker fungus</name>
    <name type="synonym">Valsa mali</name>
    <dbReference type="NCBI Taxonomy" id="578113"/>
    <lineage>
        <taxon>Eukaryota</taxon>
        <taxon>Fungi</taxon>
        <taxon>Dikarya</taxon>
        <taxon>Ascomycota</taxon>
        <taxon>Pezizomycotina</taxon>
        <taxon>Sordariomycetes</taxon>
        <taxon>Sordariomycetidae</taxon>
        <taxon>Diaporthales</taxon>
        <taxon>Cytosporaceae</taxon>
        <taxon>Cytospora</taxon>
    </lineage>
</organism>
<keyword evidence="5" id="KW-1185">Reference proteome</keyword>
<dbReference type="PROSITE" id="PS50048">
    <property type="entry name" value="ZN2_CY6_FUNGAL_2"/>
    <property type="match status" value="1"/>
</dbReference>
<feature type="compositionally biased region" description="Low complexity" evidence="2">
    <location>
        <begin position="97"/>
        <end position="123"/>
    </location>
</feature>
<evidence type="ECO:0000256" key="1">
    <source>
        <dbReference type="ARBA" id="ARBA00023242"/>
    </source>
</evidence>
<keyword evidence="1" id="KW-0539">Nucleus</keyword>
<dbReference type="SUPFAM" id="SSF57701">
    <property type="entry name" value="Zn2/Cys6 DNA-binding domain"/>
    <property type="match status" value="1"/>
</dbReference>
<feature type="domain" description="Zn(2)-C6 fungal-type" evidence="3">
    <location>
        <begin position="10"/>
        <end position="38"/>
    </location>
</feature>
<gene>
    <name evidence="4" type="ORF">VM1G_00227</name>
</gene>
<evidence type="ECO:0000313" key="5">
    <source>
        <dbReference type="Proteomes" id="UP000078559"/>
    </source>
</evidence>
<dbReference type="InterPro" id="IPR001138">
    <property type="entry name" value="Zn2Cys6_DnaBD"/>
</dbReference>
<dbReference type="Gene3D" id="4.10.240.10">
    <property type="entry name" value="Zn(2)-C6 fungal-type DNA-binding domain"/>
    <property type="match status" value="1"/>
</dbReference>
<feature type="compositionally biased region" description="Polar residues" evidence="2">
    <location>
        <begin position="132"/>
        <end position="141"/>
    </location>
</feature>
<evidence type="ECO:0000259" key="3">
    <source>
        <dbReference type="PROSITE" id="PS50048"/>
    </source>
</evidence>
<dbReference type="AlphaFoldDB" id="A0A194VMY1"/>
<protein>
    <submittedName>
        <fullName evidence="4">White-opaque regulator 1</fullName>
    </submittedName>
</protein>
<feature type="region of interest" description="Disordered" evidence="2">
    <location>
        <begin position="63"/>
        <end position="144"/>
    </location>
</feature>
<sequence length="558" mass="61390">MVYCGKASLGCSSCRKRRIKCDRRQPECTQCVRLSKGCPGYRDQLSLMFRDETVKVERRVKASWGVSEASPSSSSSSSPPANNTSQSGPVKTKRSASKAPKASKVSKASKTSKASTATSGPSSLPTPPASVLSPSPISTKSPHIATDSLSPIALVAPRPEELIPDNSWEALVLHSPVVANPSDLGVSFYVNHYILGYPDEVKRGEDLNSEVWFQSPASQATMAALGLASLGNLHNDKQLQHLSKVQYGEALKSTNEALRDPLKNLDAAIRAVIMLALYQLVPSIQTGVGLPDSFFKWVRDSGSSDFLPPDEKPGADLAYMIARFAQLNATIHNTAYSDGRESTAYIICQLLAVDSDLEQWEISQQGKWRYKVHRHPTLPAEAVFRKQYHRYSDVWTSRVWNHFRWARLLVNQMVLEFVERYPTSGTGTVPAAQQDQIQDTIRRLAVDVLTSSPTHYKHPRLTREHLDIVQTHGGAGAGAVGIPHLMFQLQVAACAPGVSYEIWQWALDTMETAWGELGMMHVRSLAQVLKSHRANLGLLKTEEILKVEADEDVQGVLV</sequence>
<dbReference type="PANTHER" id="PTHR38791:SF5">
    <property type="entry name" value="TRANSCRIPTION FACTOR DBAG-RELATED"/>
    <property type="match status" value="1"/>
</dbReference>
<dbReference type="PROSITE" id="PS00463">
    <property type="entry name" value="ZN2_CY6_FUNGAL_1"/>
    <property type="match status" value="1"/>
</dbReference>
<dbReference type="EMBL" id="CM003098">
    <property type="protein sequence ID" value="KUI65323.1"/>
    <property type="molecule type" value="Genomic_DNA"/>
</dbReference>
<evidence type="ECO:0000256" key="2">
    <source>
        <dbReference type="SAM" id="MobiDB-lite"/>
    </source>
</evidence>
<evidence type="ECO:0000313" key="4">
    <source>
        <dbReference type="EMBL" id="KUI65323.1"/>
    </source>
</evidence>
<dbReference type="Pfam" id="PF00172">
    <property type="entry name" value="Zn_clus"/>
    <property type="match status" value="1"/>
</dbReference>
<dbReference type="InterPro" id="IPR053175">
    <property type="entry name" value="DHMBA_Reg_Transcription_Factor"/>
</dbReference>
<dbReference type="GO" id="GO:0000981">
    <property type="term" value="F:DNA-binding transcription factor activity, RNA polymerase II-specific"/>
    <property type="evidence" value="ECO:0007669"/>
    <property type="project" value="InterPro"/>
</dbReference>
<accession>A0A194VMY1</accession>
<dbReference type="InterPro" id="IPR036864">
    <property type="entry name" value="Zn2-C6_fun-type_DNA-bd_sf"/>
</dbReference>